<feature type="compositionally biased region" description="Polar residues" evidence="1">
    <location>
        <begin position="195"/>
        <end position="205"/>
    </location>
</feature>
<sequence>MAKQPLGKTLLRNVIRHTDAHNKIQEEMEMWKMDAGGSGERASEHDDRDARYWTQNCMNSKLKTLNGDIAASRSFIQRSLTGMKETVPKRRTGATKKSLSLSQKQACPNDPKNPHARRKRKRRKTRRENVRKQSARAAAMTAVTRKKNCQRRGLKVDIKTRKPAKKEAKTRTAARETVMTNMKVGLTKAKNANVSHTKTPTQGFTQKRRGKTGKQQVRSARAIVLQT</sequence>
<dbReference type="Ensembl" id="ENSLBET00000030620.1">
    <property type="protein sequence ID" value="ENSLBEP00000029230.1"/>
    <property type="gene ID" value="ENSLBEG00000022118.1"/>
</dbReference>
<evidence type="ECO:0000256" key="1">
    <source>
        <dbReference type="SAM" id="MobiDB-lite"/>
    </source>
</evidence>
<reference evidence="2" key="2">
    <citation type="submission" date="2025-09" db="UniProtKB">
        <authorList>
            <consortium name="Ensembl"/>
        </authorList>
    </citation>
    <scope>IDENTIFICATION</scope>
</reference>
<name>A0A3Q3N5R4_9LABR</name>
<feature type="compositionally biased region" description="Polar residues" evidence="1">
    <location>
        <begin position="95"/>
        <end position="106"/>
    </location>
</feature>
<dbReference type="PANTHER" id="PTHR46940:SF1">
    <property type="entry name" value="NKAP DOMAIN CONTAINING 1"/>
    <property type="match status" value="1"/>
</dbReference>
<feature type="compositionally biased region" description="Basic residues" evidence="1">
    <location>
        <begin position="114"/>
        <end position="126"/>
    </location>
</feature>
<accession>A0A3Q3N5R4</accession>
<proteinExistence type="predicted"/>
<feature type="region of interest" description="Disordered" evidence="1">
    <location>
        <begin position="195"/>
        <end position="219"/>
    </location>
</feature>
<dbReference type="PANTHER" id="PTHR46940">
    <property type="entry name" value="NKAP DOMAIN-CONTAINING 1"/>
    <property type="match status" value="1"/>
</dbReference>
<reference evidence="2" key="1">
    <citation type="submission" date="2025-08" db="UniProtKB">
        <authorList>
            <consortium name="Ensembl"/>
        </authorList>
    </citation>
    <scope>IDENTIFICATION</scope>
</reference>
<dbReference type="Proteomes" id="UP000261660">
    <property type="component" value="Unplaced"/>
</dbReference>
<evidence type="ECO:0000313" key="2">
    <source>
        <dbReference type="Ensembl" id="ENSLBEP00000029230.1"/>
    </source>
</evidence>
<keyword evidence="3" id="KW-1185">Reference proteome</keyword>
<dbReference type="AlphaFoldDB" id="A0A3Q3N5R4"/>
<organism evidence="2 3">
    <name type="scientific">Labrus bergylta</name>
    <name type="common">ballan wrasse</name>
    <dbReference type="NCBI Taxonomy" id="56723"/>
    <lineage>
        <taxon>Eukaryota</taxon>
        <taxon>Metazoa</taxon>
        <taxon>Chordata</taxon>
        <taxon>Craniata</taxon>
        <taxon>Vertebrata</taxon>
        <taxon>Euteleostomi</taxon>
        <taxon>Actinopterygii</taxon>
        <taxon>Neopterygii</taxon>
        <taxon>Teleostei</taxon>
        <taxon>Neoteleostei</taxon>
        <taxon>Acanthomorphata</taxon>
        <taxon>Eupercaria</taxon>
        <taxon>Labriformes</taxon>
        <taxon>Labridae</taxon>
        <taxon>Labrus</taxon>
    </lineage>
</organism>
<evidence type="ECO:0000313" key="3">
    <source>
        <dbReference type="Proteomes" id="UP000261660"/>
    </source>
</evidence>
<dbReference type="GeneTree" id="ENSGT00940000167059"/>
<protein>
    <submittedName>
        <fullName evidence="2">NKAP domain containing 1</fullName>
    </submittedName>
</protein>
<dbReference type="InterPro" id="IPR043407">
    <property type="entry name" value="Nkap_D1"/>
</dbReference>
<feature type="region of interest" description="Disordered" evidence="1">
    <location>
        <begin position="81"/>
        <end position="135"/>
    </location>
</feature>